<organism evidence="2">
    <name type="scientific">Siphoviridae sp. ctJT77</name>
    <dbReference type="NCBI Taxonomy" id="2825432"/>
    <lineage>
        <taxon>Viruses</taxon>
        <taxon>Duplodnaviria</taxon>
        <taxon>Heunggongvirae</taxon>
        <taxon>Uroviricota</taxon>
        <taxon>Caudoviricetes</taxon>
    </lineage>
</organism>
<protein>
    <submittedName>
        <fullName evidence="2">Chromatin remodeling complex ATPase</fullName>
    </submittedName>
</protein>
<dbReference type="Pfam" id="PF00271">
    <property type="entry name" value="Helicase_C"/>
    <property type="match status" value="1"/>
</dbReference>
<feature type="domain" description="Helicase C-terminal" evidence="1">
    <location>
        <begin position="272"/>
        <end position="367"/>
    </location>
</feature>
<dbReference type="Gene3D" id="3.40.50.300">
    <property type="entry name" value="P-loop containing nucleotide triphosphate hydrolases"/>
    <property type="match status" value="2"/>
</dbReference>
<evidence type="ECO:0000259" key="1">
    <source>
        <dbReference type="Pfam" id="PF00271"/>
    </source>
</evidence>
<dbReference type="SUPFAM" id="SSF52540">
    <property type="entry name" value="P-loop containing nucleoside triphosphate hydrolases"/>
    <property type="match status" value="2"/>
</dbReference>
<accession>A0A8S5UZF9</accession>
<dbReference type="EMBL" id="BK016174">
    <property type="protein sequence ID" value="DAF99877.1"/>
    <property type="molecule type" value="Genomic_DNA"/>
</dbReference>
<reference evidence="2" key="1">
    <citation type="journal article" date="2021" name="Proc. Natl. Acad. Sci. U.S.A.">
        <title>A Catalog of Tens of Thousands of Viruses from Human Metagenomes Reveals Hidden Associations with Chronic Diseases.</title>
        <authorList>
            <person name="Tisza M.J."/>
            <person name="Buck C.B."/>
        </authorList>
    </citation>
    <scope>NUCLEOTIDE SEQUENCE</scope>
    <source>
        <strain evidence="2">CtJT77</strain>
    </source>
</reference>
<dbReference type="InterPro" id="IPR027417">
    <property type="entry name" value="P-loop_NTPase"/>
</dbReference>
<proteinExistence type="predicted"/>
<name>A0A8S5UZF9_9CAUD</name>
<sequence>MAVQLTDYQLQAIEELKNGSILCGGVGSGKSRTGVGYYMFKVCDGSVKVNGSGSIREMKSPRDLYIITTAKKRDTHEWQQECAAYHLFEDRENSLSNVKVTIDSWNNIKKYKNVYGAFFIFDEQRLVGSGAWVKAFFNIARKNQWVLLSATPGDQWSDYIPVFVANGFFKNKSDFNNQHCVFSPYTKFPKIERYVGEKKLETLRSKILVQMEDQRTTVRHNEYVVVDYDKELYRTVMKNRWDPYDNCPIEETGKLLYLIRKVCYNDYSRILALDKIVKDKKCCIIFYNFTYELNMLREYAEESGIKYKEWNGEKHEELPKGESWLYLVQYSAGCEGWNCITTDTIVMFSQTYSYRTLEQASGRIDRMNTPFHDLYYYHFRSSAPIDIAIWRKLKDKKNFNERSFVKRNGL</sequence>
<dbReference type="InterPro" id="IPR001650">
    <property type="entry name" value="Helicase_C-like"/>
</dbReference>
<evidence type="ECO:0000313" key="2">
    <source>
        <dbReference type="EMBL" id="DAF99877.1"/>
    </source>
</evidence>